<comment type="caution">
    <text evidence="15">The sequence shown here is derived from an EMBL/GenBank/DDBJ whole genome shotgun (WGS) entry which is preliminary data.</text>
</comment>
<evidence type="ECO:0000256" key="10">
    <source>
        <dbReference type="ARBA" id="ARBA00071747"/>
    </source>
</evidence>
<dbReference type="Pfam" id="PF00005">
    <property type="entry name" value="ABC_tran"/>
    <property type="match status" value="1"/>
</dbReference>
<dbReference type="CDD" id="cd03254">
    <property type="entry name" value="ABCC_Glucan_exporter_like"/>
    <property type="match status" value="1"/>
</dbReference>
<feature type="transmembrane region" description="Helical" evidence="12">
    <location>
        <begin position="73"/>
        <end position="93"/>
    </location>
</feature>
<evidence type="ECO:0000313" key="15">
    <source>
        <dbReference type="EMBL" id="MUH58982.1"/>
    </source>
</evidence>
<evidence type="ECO:0000259" key="14">
    <source>
        <dbReference type="PROSITE" id="PS50929"/>
    </source>
</evidence>
<dbReference type="GO" id="GO:0015421">
    <property type="term" value="F:ABC-type oligopeptide transporter activity"/>
    <property type="evidence" value="ECO:0007669"/>
    <property type="project" value="TreeGrafter"/>
</dbReference>
<evidence type="ECO:0000256" key="11">
    <source>
        <dbReference type="SAM" id="MobiDB-lite"/>
    </source>
</evidence>
<dbReference type="SUPFAM" id="SSF90123">
    <property type="entry name" value="ABC transporter transmembrane region"/>
    <property type="match status" value="1"/>
</dbReference>
<dbReference type="SMART" id="SM00382">
    <property type="entry name" value="AAA"/>
    <property type="match status" value="1"/>
</dbReference>
<dbReference type="PANTHER" id="PTHR43394">
    <property type="entry name" value="ATP-DEPENDENT PERMEASE MDL1, MITOCHONDRIAL"/>
    <property type="match status" value="1"/>
</dbReference>
<feature type="domain" description="ABC transporter" evidence="13">
    <location>
        <begin position="403"/>
        <end position="637"/>
    </location>
</feature>
<dbReference type="GO" id="GO:0005886">
    <property type="term" value="C:plasma membrane"/>
    <property type="evidence" value="ECO:0007669"/>
    <property type="project" value="UniProtKB-SubCell"/>
</dbReference>
<organism evidence="15 16">
    <name type="scientific">Bifidobacterium canis</name>
    <dbReference type="NCBI Taxonomy" id="2610880"/>
    <lineage>
        <taxon>Bacteria</taxon>
        <taxon>Bacillati</taxon>
        <taxon>Actinomycetota</taxon>
        <taxon>Actinomycetes</taxon>
        <taxon>Bifidobacteriales</taxon>
        <taxon>Bifidobacteriaceae</taxon>
        <taxon>Bifidobacterium</taxon>
    </lineage>
</organism>
<sequence length="640" mass="71322">MTDELNELDALHATDTIVEDDRSMHGSEHPNEGPFSEPEQHYDAPEEEDDTPKDAWRTAKRLFAQLRNQRTRLIVVCCSIVCYTVVHLAGPVYSAIVVDDLWKVVQQTWKAHVAFSLATDGIGWKIGVLAVLYLLEWAFYYTQTYLMASVAERLNLTLREQISAKLQVLPLRFFDRNKPGEVLSRVTNDLDRISETMQNGLLRLINAIVGTVGALIIMFVYSWQLTLVFLAVMAINVAITKIVASKNLAAAAQRQEVVGELTGVVEEYYQGRDVIKASNREERSIDTVSEITERTRVIAQRADFLTQVINPLVRMINRFSQVLVALLAGWMMIKGRMSIGVTQAYFQYINQIGEPITEAGYMINSLQSSLASAERTFALLDSPEETPDPSPALEPAEPVRGRVEFKHVKFGYEPGKTLMHDVDFVAEPGKKIAIVGSTGAGKTTLINLLMRFYDIDSGAITLDGVNTAKMTRADLRKQFGMVLQDTWLFGGTVAENLAYGKPDATHKQIVAAAKAAHVDHFIRTLPNGYDTVLDNEAANLSIGQRQLLTIARVFLADPAILILDEATSSVDTRTEEQIAAAMNALMEHRTSFVIAHRLSTIRDADLILYMEHGDILEQGTHEQLMEKNGAYAHLYNSQFA</sequence>
<feature type="transmembrane region" description="Helical" evidence="12">
    <location>
        <begin position="201"/>
        <end position="221"/>
    </location>
</feature>
<feature type="compositionally biased region" description="Basic and acidic residues" evidence="11">
    <location>
        <begin position="19"/>
        <end position="31"/>
    </location>
</feature>
<evidence type="ECO:0000256" key="4">
    <source>
        <dbReference type="ARBA" id="ARBA00022741"/>
    </source>
</evidence>
<comment type="function">
    <text evidence="8">ABC transporter involved in fatty acid import. Transmembrane domains (TMD) form a pore in the membrane and the ATP-binding domain (NBD) is responsible for energy generation.</text>
</comment>
<dbReference type="EMBL" id="WNLP01000001">
    <property type="protein sequence ID" value="MUH58982.1"/>
    <property type="molecule type" value="Genomic_DNA"/>
</dbReference>
<evidence type="ECO:0000256" key="2">
    <source>
        <dbReference type="ARBA" id="ARBA00022448"/>
    </source>
</evidence>
<dbReference type="InterPro" id="IPR036640">
    <property type="entry name" value="ABC1_TM_sf"/>
</dbReference>
<feature type="domain" description="ABC transmembrane type-1" evidence="14">
    <location>
        <begin position="74"/>
        <end position="368"/>
    </location>
</feature>
<evidence type="ECO:0000256" key="7">
    <source>
        <dbReference type="ARBA" id="ARBA00023136"/>
    </source>
</evidence>
<evidence type="ECO:0000256" key="3">
    <source>
        <dbReference type="ARBA" id="ARBA00022692"/>
    </source>
</evidence>
<evidence type="ECO:0000259" key="13">
    <source>
        <dbReference type="PROSITE" id="PS50893"/>
    </source>
</evidence>
<dbReference type="Proteomes" id="UP000487882">
    <property type="component" value="Unassembled WGS sequence"/>
</dbReference>
<dbReference type="InterPro" id="IPR039421">
    <property type="entry name" value="Type_1_exporter"/>
</dbReference>
<reference evidence="15 16" key="1">
    <citation type="submission" date="2019-09" db="EMBL/GenBank/DDBJ databases">
        <title>Bifidobacterium canis sp. nov., isolated from the digestive tract of German Shepherd dog puppy.</title>
        <authorList>
            <person name="Bunesova V."/>
        </authorList>
    </citation>
    <scope>NUCLEOTIDE SEQUENCE [LARGE SCALE GENOMIC DNA]</scope>
    <source>
        <strain evidence="15 16">GSD1FS</strain>
    </source>
</reference>
<dbReference type="GO" id="GO:0005524">
    <property type="term" value="F:ATP binding"/>
    <property type="evidence" value="ECO:0007669"/>
    <property type="project" value="UniProtKB-KW"/>
</dbReference>
<dbReference type="PANTHER" id="PTHR43394:SF1">
    <property type="entry name" value="ATP-BINDING CASSETTE SUB-FAMILY B MEMBER 10, MITOCHONDRIAL"/>
    <property type="match status" value="1"/>
</dbReference>
<evidence type="ECO:0000256" key="1">
    <source>
        <dbReference type="ARBA" id="ARBA00004651"/>
    </source>
</evidence>
<dbReference type="RefSeq" id="WP_246165682.1">
    <property type="nucleotide sequence ID" value="NZ_WNLP01000001.1"/>
</dbReference>
<comment type="subcellular location">
    <subcellularLocation>
        <location evidence="1">Cell membrane</location>
        <topology evidence="1">Multi-pass membrane protein</topology>
    </subcellularLocation>
</comment>
<dbReference type="GO" id="GO:0016887">
    <property type="term" value="F:ATP hydrolysis activity"/>
    <property type="evidence" value="ECO:0007669"/>
    <property type="project" value="InterPro"/>
</dbReference>
<keyword evidence="16" id="KW-1185">Reference proteome</keyword>
<keyword evidence="6 12" id="KW-1133">Transmembrane helix</keyword>
<keyword evidence="5 15" id="KW-0067">ATP-binding</keyword>
<feature type="transmembrane region" description="Helical" evidence="12">
    <location>
        <begin position="113"/>
        <end position="135"/>
    </location>
</feature>
<dbReference type="Gene3D" id="1.20.1560.10">
    <property type="entry name" value="ABC transporter type 1, transmembrane domain"/>
    <property type="match status" value="1"/>
</dbReference>
<evidence type="ECO:0000256" key="5">
    <source>
        <dbReference type="ARBA" id="ARBA00022840"/>
    </source>
</evidence>
<dbReference type="SUPFAM" id="SSF52540">
    <property type="entry name" value="P-loop containing nucleoside triphosphate hydrolases"/>
    <property type="match status" value="1"/>
</dbReference>
<dbReference type="Gene3D" id="3.40.50.300">
    <property type="entry name" value="P-loop containing nucleotide triphosphate hydrolases"/>
    <property type="match status" value="1"/>
</dbReference>
<keyword evidence="4" id="KW-0547">Nucleotide-binding</keyword>
<feature type="region of interest" description="Disordered" evidence="11">
    <location>
        <begin position="1"/>
        <end position="52"/>
    </location>
</feature>
<dbReference type="CDD" id="cd18547">
    <property type="entry name" value="ABC_6TM_Tm288_like"/>
    <property type="match status" value="1"/>
</dbReference>
<accession>A0A7K1J347</accession>
<evidence type="ECO:0000256" key="6">
    <source>
        <dbReference type="ARBA" id="ARBA00022989"/>
    </source>
</evidence>
<dbReference type="InterPro" id="IPR003593">
    <property type="entry name" value="AAA+_ATPase"/>
</dbReference>
<dbReference type="FunFam" id="3.40.50.300:FF:000287">
    <property type="entry name" value="Multidrug ABC transporter ATP-binding protein"/>
    <property type="match status" value="1"/>
</dbReference>
<dbReference type="AlphaFoldDB" id="A0A7K1J347"/>
<evidence type="ECO:0000256" key="9">
    <source>
        <dbReference type="ARBA" id="ARBA00061644"/>
    </source>
</evidence>
<keyword evidence="7 12" id="KW-0472">Membrane</keyword>
<evidence type="ECO:0000256" key="8">
    <source>
        <dbReference type="ARBA" id="ARBA00055053"/>
    </source>
</evidence>
<dbReference type="InterPro" id="IPR027417">
    <property type="entry name" value="P-loop_NTPase"/>
</dbReference>
<name>A0A7K1J347_9BIFI</name>
<comment type="similarity">
    <text evidence="9">Belongs to the ABC transporter superfamily. Lipid exporter (TC 3.A.1.106) family.</text>
</comment>
<dbReference type="PROSITE" id="PS50893">
    <property type="entry name" value="ABC_TRANSPORTER_2"/>
    <property type="match status" value="1"/>
</dbReference>
<dbReference type="InterPro" id="IPR003439">
    <property type="entry name" value="ABC_transporter-like_ATP-bd"/>
</dbReference>
<dbReference type="Pfam" id="PF00664">
    <property type="entry name" value="ABC_membrane"/>
    <property type="match status" value="1"/>
</dbReference>
<keyword evidence="3 12" id="KW-0812">Transmembrane</keyword>
<dbReference type="PROSITE" id="PS50929">
    <property type="entry name" value="ABC_TM1F"/>
    <property type="match status" value="1"/>
</dbReference>
<dbReference type="InterPro" id="IPR011527">
    <property type="entry name" value="ABC1_TM_dom"/>
</dbReference>
<protein>
    <recommendedName>
        <fullName evidence="10">Fatty acid ABC transporter ATP-binding/permease protein</fullName>
    </recommendedName>
</protein>
<gene>
    <name evidence="15" type="ORF">GSD1FS_0282</name>
</gene>
<evidence type="ECO:0000256" key="12">
    <source>
        <dbReference type="SAM" id="Phobius"/>
    </source>
</evidence>
<evidence type="ECO:0000313" key="16">
    <source>
        <dbReference type="Proteomes" id="UP000487882"/>
    </source>
</evidence>
<proteinExistence type="inferred from homology"/>
<keyword evidence="2" id="KW-0813">Transport</keyword>